<feature type="compositionally biased region" description="Polar residues" evidence="1">
    <location>
        <begin position="1"/>
        <end position="11"/>
    </location>
</feature>
<dbReference type="Proteomes" id="UP000035214">
    <property type="component" value="Unassembled WGS sequence"/>
</dbReference>
<evidence type="ECO:0000256" key="1">
    <source>
        <dbReference type="SAM" id="MobiDB-lite"/>
    </source>
</evidence>
<reference evidence="2 3" key="1">
    <citation type="submission" date="2015-04" db="EMBL/GenBank/DDBJ databases">
        <title>Draft Genome Sequences of Eight Spore-Forming Food Isolates of Bacillus cereus Genome sequencing.</title>
        <authorList>
            <person name="Krawcyk A.O."/>
            <person name="de Jong A."/>
            <person name="Eijlander R.T."/>
            <person name="Berendsen E.M."/>
            <person name="Holsappel S."/>
            <person name="Wells-Bennik M."/>
            <person name="Kuipers O.P."/>
        </authorList>
    </citation>
    <scope>NUCLEOTIDE SEQUENCE [LARGE SCALE GENOMIC DNA]</scope>
    <source>
        <strain evidence="2 3">B4077</strain>
    </source>
</reference>
<dbReference type="PATRIC" id="fig|1396.428.peg.4657"/>
<gene>
    <name evidence="2" type="ORF">B4077_3557</name>
</gene>
<comment type="caution">
    <text evidence="2">The sequence shown here is derived from an EMBL/GenBank/DDBJ whole genome shotgun (WGS) entry which is preliminary data.</text>
</comment>
<evidence type="ECO:0000313" key="2">
    <source>
        <dbReference type="EMBL" id="KLA29497.1"/>
    </source>
</evidence>
<protein>
    <submittedName>
        <fullName evidence="2">Uncharacterized protein</fullName>
    </submittedName>
</protein>
<evidence type="ECO:0000313" key="3">
    <source>
        <dbReference type="Proteomes" id="UP000035214"/>
    </source>
</evidence>
<dbReference type="EMBL" id="LCYI01000022">
    <property type="protein sequence ID" value="KLA29497.1"/>
    <property type="molecule type" value="Genomic_DNA"/>
</dbReference>
<proteinExistence type="predicted"/>
<feature type="compositionally biased region" description="Basic and acidic residues" evidence="1">
    <location>
        <begin position="12"/>
        <end position="21"/>
    </location>
</feature>
<accession>A0A0G8F169</accession>
<dbReference type="AlphaFoldDB" id="A0A0G8F169"/>
<feature type="region of interest" description="Disordered" evidence="1">
    <location>
        <begin position="1"/>
        <end position="24"/>
    </location>
</feature>
<name>A0A0G8F169_BACCE</name>
<sequence>MKIQQTHTGKQGSEESKEAEKLRHKTINNLYKESPFEQFVK</sequence>
<organism evidence="2 3">
    <name type="scientific">Bacillus cereus</name>
    <dbReference type="NCBI Taxonomy" id="1396"/>
    <lineage>
        <taxon>Bacteria</taxon>
        <taxon>Bacillati</taxon>
        <taxon>Bacillota</taxon>
        <taxon>Bacilli</taxon>
        <taxon>Bacillales</taxon>
        <taxon>Bacillaceae</taxon>
        <taxon>Bacillus</taxon>
        <taxon>Bacillus cereus group</taxon>
    </lineage>
</organism>